<feature type="region of interest" description="Disordered" evidence="1">
    <location>
        <begin position="139"/>
        <end position="196"/>
    </location>
</feature>
<keyword evidence="2" id="KW-1133">Transmembrane helix</keyword>
<feature type="transmembrane region" description="Helical" evidence="2">
    <location>
        <begin position="390"/>
        <end position="412"/>
    </location>
</feature>
<dbReference type="RefSeq" id="WP_249279285.1">
    <property type="nucleotide sequence ID" value="NZ_JACRSS010000001.1"/>
</dbReference>
<keyword evidence="3" id="KW-0732">Signal</keyword>
<evidence type="ECO:0008006" key="6">
    <source>
        <dbReference type="Google" id="ProtNLM"/>
    </source>
</evidence>
<gene>
    <name evidence="4" type="ORF">H8693_00190</name>
</gene>
<feature type="compositionally biased region" description="Low complexity" evidence="1">
    <location>
        <begin position="141"/>
        <end position="196"/>
    </location>
</feature>
<dbReference type="Proteomes" id="UP000617951">
    <property type="component" value="Unassembled WGS sequence"/>
</dbReference>
<dbReference type="AlphaFoldDB" id="A0A926DGH1"/>
<dbReference type="GO" id="GO:0030246">
    <property type="term" value="F:carbohydrate binding"/>
    <property type="evidence" value="ECO:0007669"/>
    <property type="project" value="InterPro"/>
</dbReference>
<evidence type="ECO:0000313" key="5">
    <source>
        <dbReference type="Proteomes" id="UP000617951"/>
    </source>
</evidence>
<feature type="signal peptide" evidence="3">
    <location>
        <begin position="1"/>
        <end position="28"/>
    </location>
</feature>
<reference evidence="4" key="1">
    <citation type="submission" date="2020-08" db="EMBL/GenBank/DDBJ databases">
        <title>Genome public.</title>
        <authorList>
            <person name="Liu C."/>
            <person name="Sun Q."/>
        </authorList>
    </citation>
    <scope>NUCLEOTIDE SEQUENCE</scope>
    <source>
        <strain evidence="4">NSJ-63</strain>
    </source>
</reference>
<dbReference type="InterPro" id="IPR008965">
    <property type="entry name" value="CBM2/CBM3_carb-bd_dom_sf"/>
</dbReference>
<keyword evidence="2" id="KW-0472">Membrane</keyword>
<keyword evidence="5" id="KW-1185">Reference proteome</keyword>
<evidence type="ECO:0000256" key="3">
    <source>
        <dbReference type="SAM" id="SignalP"/>
    </source>
</evidence>
<feature type="chain" id="PRO_5037506168" description="Cohesin domain-containing protein" evidence="3">
    <location>
        <begin position="29"/>
        <end position="427"/>
    </location>
</feature>
<dbReference type="Gene3D" id="2.60.40.680">
    <property type="match status" value="1"/>
</dbReference>
<dbReference type="EMBL" id="JACRSS010000001">
    <property type="protein sequence ID" value="MBC8537354.1"/>
    <property type="molecule type" value="Genomic_DNA"/>
</dbReference>
<protein>
    <recommendedName>
        <fullName evidence="6">Cohesin domain-containing protein</fullName>
    </recommendedName>
</protein>
<accession>A0A926DGH1</accession>
<comment type="caution">
    <text evidence="4">The sequence shown here is derived from an EMBL/GenBank/DDBJ whole genome shotgun (WGS) entry which is preliminary data.</text>
</comment>
<dbReference type="CDD" id="cd08547">
    <property type="entry name" value="Type_II_cohesin"/>
    <property type="match status" value="1"/>
</dbReference>
<dbReference type="SUPFAM" id="SSF49384">
    <property type="entry name" value="Carbohydrate-binding domain"/>
    <property type="match status" value="1"/>
</dbReference>
<evidence type="ECO:0000256" key="2">
    <source>
        <dbReference type="SAM" id="Phobius"/>
    </source>
</evidence>
<name>A0A926DGH1_9FIRM</name>
<keyword evidence="2" id="KW-0812">Transmembrane</keyword>
<evidence type="ECO:0000313" key="4">
    <source>
        <dbReference type="EMBL" id="MBC8537354.1"/>
    </source>
</evidence>
<organism evidence="4 5">
    <name type="scientific">Guopingia tenuis</name>
    <dbReference type="NCBI Taxonomy" id="2763656"/>
    <lineage>
        <taxon>Bacteria</taxon>
        <taxon>Bacillati</taxon>
        <taxon>Bacillota</taxon>
        <taxon>Clostridia</taxon>
        <taxon>Christensenellales</taxon>
        <taxon>Christensenellaceae</taxon>
        <taxon>Guopingia</taxon>
    </lineage>
</organism>
<proteinExistence type="predicted"/>
<sequence>MNHAKKRGLLILMILCLVVSLFPMQALAASASVSASPSSVKPGATVSVKVTFKGTNIGAVQGKFSYDSSVLQYVSGSGTHSNGNIVLYAGGSGQSSLSTTITFKALKAGSATISVSASEILDWDYNSLGTAKGSAKVTVQAASTPKPSPTKTNKPATSTPKATKTSKPATSSDKASASPKASPTATVTASPSPTPVPVTVKVGDKELQVANTLEGVTLPENFVAGQAAYNGAAVPAALDEQRGISLLYLLDEQNAGSFYVLNAAGDGVYPYVQMTSGGTYTILQKEDSVSAPEGYAETTLSIGEQTVAAWQLEGQTAPDFYLVYAMNASGTKGWYTYDAAEGTMQRYVERTAVIEKEEPAEETAGPEQVAPEAPKENPGFFAALTGNTGVLITVIVLVVLCIGLAVTLFILWKKGKKPPFTDNGPQE</sequence>
<evidence type="ECO:0000256" key="1">
    <source>
        <dbReference type="SAM" id="MobiDB-lite"/>
    </source>
</evidence>